<dbReference type="InterPro" id="IPR036259">
    <property type="entry name" value="MFS_trans_sf"/>
</dbReference>
<comment type="subcellular location">
    <subcellularLocation>
        <location evidence="1">Cell membrane</location>
        <topology evidence="1">Multi-pass membrane protein</topology>
    </subcellularLocation>
    <subcellularLocation>
        <location evidence="10">Membrane</location>
        <topology evidence="10">Multi-pass membrane protein</topology>
    </subcellularLocation>
</comment>
<dbReference type="InterPro" id="IPR000109">
    <property type="entry name" value="POT_fam"/>
</dbReference>
<feature type="transmembrane region" description="Helical" evidence="11">
    <location>
        <begin position="270"/>
        <end position="293"/>
    </location>
</feature>
<accession>A0A0R2IV53</accession>
<keyword evidence="13" id="KW-1185">Reference proteome</keyword>
<feature type="transmembrane region" description="Helical" evidence="11">
    <location>
        <begin position="198"/>
        <end position="219"/>
    </location>
</feature>
<dbReference type="PROSITE" id="PS01022">
    <property type="entry name" value="PTR2_1"/>
    <property type="match status" value="1"/>
</dbReference>
<dbReference type="Gene3D" id="1.20.1250.20">
    <property type="entry name" value="MFS general substrate transporter like domains"/>
    <property type="match status" value="1"/>
</dbReference>
<dbReference type="InterPro" id="IPR005279">
    <property type="entry name" value="Dipep/tripep_permease"/>
</dbReference>
<evidence type="ECO:0000256" key="5">
    <source>
        <dbReference type="ARBA" id="ARBA00022692"/>
    </source>
</evidence>
<dbReference type="PATRIC" id="fig|319652.3.peg.1415"/>
<comment type="similarity">
    <text evidence="2 10">Belongs to the major facilitator superfamily. Proton-dependent oligopeptide transporter (POT/PTR) (TC 2.A.17) family.</text>
</comment>
<feature type="transmembrane region" description="Helical" evidence="11">
    <location>
        <begin position="106"/>
        <end position="126"/>
    </location>
</feature>
<dbReference type="PANTHER" id="PTHR23517">
    <property type="entry name" value="RESISTANCE PROTEIN MDTM, PUTATIVE-RELATED-RELATED"/>
    <property type="match status" value="1"/>
</dbReference>
<feature type="transmembrane region" description="Helical" evidence="11">
    <location>
        <begin position="445"/>
        <end position="470"/>
    </location>
</feature>
<dbReference type="Pfam" id="PF00854">
    <property type="entry name" value="PTR2"/>
    <property type="match status" value="1"/>
</dbReference>
<feature type="transmembrane region" description="Helical" evidence="11">
    <location>
        <begin position="160"/>
        <end position="177"/>
    </location>
</feature>
<comment type="caution">
    <text evidence="12">The sequence shown here is derived from an EMBL/GenBank/DDBJ whole genome shotgun (WGS) entry which is preliminary data.</text>
</comment>
<dbReference type="InterPro" id="IPR018456">
    <property type="entry name" value="PTR2_symporter_CS"/>
</dbReference>
<evidence type="ECO:0000256" key="11">
    <source>
        <dbReference type="SAM" id="Phobius"/>
    </source>
</evidence>
<keyword evidence="3 10" id="KW-0813">Transport</keyword>
<evidence type="ECO:0000256" key="3">
    <source>
        <dbReference type="ARBA" id="ARBA00022448"/>
    </source>
</evidence>
<dbReference type="GO" id="GO:0005886">
    <property type="term" value="C:plasma membrane"/>
    <property type="evidence" value="ECO:0007669"/>
    <property type="project" value="UniProtKB-SubCell"/>
</dbReference>
<feature type="transmembrane region" description="Helical" evidence="11">
    <location>
        <begin position="509"/>
        <end position="529"/>
    </location>
</feature>
<evidence type="ECO:0000256" key="10">
    <source>
        <dbReference type="RuleBase" id="RU003755"/>
    </source>
</evidence>
<reference evidence="12 13" key="1">
    <citation type="journal article" date="2015" name="Genome Announc.">
        <title>Expanding the biotechnology potential of lactobacilli through comparative genomics of 213 strains and associated genera.</title>
        <authorList>
            <person name="Sun Z."/>
            <person name="Harris H.M."/>
            <person name="McCann A."/>
            <person name="Guo C."/>
            <person name="Argimon S."/>
            <person name="Zhang W."/>
            <person name="Yang X."/>
            <person name="Jeffery I.B."/>
            <person name="Cooney J.C."/>
            <person name="Kagawa T.F."/>
            <person name="Liu W."/>
            <person name="Song Y."/>
            <person name="Salvetti E."/>
            <person name="Wrobel A."/>
            <person name="Rasinkangas P."/>
            <person name="Parkhill J."/>
            <person name="Rea M.C."/>
            <person name="O'Sullivan O."/>
            <person name="Ritari J."/>
            <person name="Douillard F.P."/>
            <person name="Paul Ross R."/>
            <person name="Yang R."/>
            <person name="Briner A.E."/>
            <person name="Felis G.E."/>
            <person name="de Vos W.M."/>
            <person name="Barrangou R."/>
            <person name="Klaenhammer T.R."/>
            <person name="Caufield P.W."/>
            <person name="Cui Y."/>
            <person name="Zhang H."/>
            <person name="O'Toole P.W."/>
        </authorList>
    </citation>
    <scope>NUCLEOTIDE SEQUENCE [LARGE SCALE GENOMIC DNA]</scope>
    <source>
        <strain evidence="12 13">DSM 17757</strain>
    </source>
</reference>
<dbReference type="GO" id="GO:0015333">
    <property type="term" value="F:peptide:proton symporter activity"/>
    <property type="evidence" value="ECO:0007669"/>
    <property type="project" value="UniProtKB-ARBA"/>
</dbReference>
<dbReference type="Proteomes" id="UP000051568">
    <property type="component" value="Unassembled WGS sequence"/>
</dbReference>
<evidence type="ECO:0000256" key="4">
    <source>
        <dbReference type="ARBA" id="ARBA00022475"/>
    </source>
</evidence>
<feature type="transmembrane region" description="Helical" evidence="11">
    <location>
        <begin position="416"/>
        <end position="439"/>
    </location>
</feature>
<evidence type="ECO:0000256" key="8">
    <source>
        <dbReference type="ARBA" id="ARBA00059575"/>
    </source>
</evidence>
<dbReference type="CDD" id="cd17346">
    <property type="entry name" value="MFS_DtpA_like"/>
    <property type="match status" value="1"/>
</dbReference>
<evidence type="ECO:0000256" key="9">
    <source>
        <dbReference type="ARBA" id="ARBA00069644"/>
    </source>
</evidence>
<dbReference type="PANTHER" id="PTHR23517:SF15">
    <property type="entry name" value="PROTON-DEPENDENT OLIGOPEPTIDE FAMILY TRANSPORT PROTEIN"/>
    <property type="match status" value="1"/>
</dbReference>
<dbReference type="STRING" id="319652.IV80_GL001398"/>
<evidence type="ECO:0000256" key="7">
    <source>
        <dbReference type="ARBA" id="ARBA00023136"/>
    </source>
</evidence>
<dbReference type="PROSITE" id="PS01023">
    <property type="entry name" value="PTR2_2"/>
    <property type="match status" value="1"/>
</dbReference>
<feature type="transmembrane region" description="Helical" evidence="11">
    <location>
        <begin position="299"/>
        <end position="320"/>
    </location>
</feature>
<evidence type="ECO:0000313" key="13">
    <source>
        <dbReference type="Proteomes" id="UP000051568"/>
    </source>
</evidence>
<dbReference type="FunFam" id="1.20.1250.20:FF:000017">
    <property type="entry name" value="Dipeptide and tripeptide permease A"/>
    <property type="match status" value="1"/>
</dbReference>
<feature type="transmembrane region" description="Helical" evidence="11">
    <location>
        <begin position="332"/>
        <end position="348"/>
    </location>
</feature>
<name>A0A0R2IV53_9LACO</name>
<sequence>MFKSPSRHLKDTINGVFCCFWEDLGSCTSKNDFIVYQEMFGGRNKLNNANDVNNDKSFFGQPRGLSTLFFTEMWERFSYYGMRAILLFYMYYAVSKGGLGFSQTTSASVMSIYGSLVYLTSVIGGYVSDRILGPRKTVFWGGVFIMFGHIALALPFGAPALFISIALIVIGTGLLKPNVSEMVGGLYTEEDIRRDSGFSIFVFGINLGALIAPLLVGWVGSHVNFHAGFSLAAIGMFFGLLQYYLGGKKYLSKDSLYPSDPIEPKDARKLGWQIGIGVVILALILGVMALANAMTVDNVVLLLSIVAVATPVVYFVLMFSSNKVTKIERSRLWAYVPLFIAAVIFWAIEEQGSVVLALYAAQRTQLHLHLGPLAINLAASQFQSLNPLFIMLYTPFFAWMWIKLGSKQPTSPHKFAYGLAFAGISYLFIALPGILFGTAGKVNPLWLVGSWAVVEIGEMLISPIGLSVTTKLAPKAFSSQMMSMWFLADAAGQAINSQIVRFYTSATEVSYFLIVGAVSIVFGILLLLLSKWISSKMVGIN</sequence>
<dbReference type="InterPro" id="IPR050171">
    <property type="entry name" value="MFS_Transporters"/>
</dbReference>
<evidence type="ECO:0000313" key="12">
    <source>
        <dbReference type="EMBL" id="KRN66805.1"/>
    </source>
</evidence>
<feature type="transmembrane region" description="Helical" evidence="11">
    <location>
        <begin position="77"/>
        <end position="94"/>
    </location>
</feature>
<keyword evidence="5 10" id="KW-0812">Transmembrane</keyword>
<feature type="transmembrane region" description="Helical" evidence="11">
    <location>
        <begin position="138"/>
        <end position="154"/>
    </location>
</feature>
<feature type="transmembrane region" description="Helical" evidence="11">
    <location>
        <begin position="385"/>
        <end position="404"/>
    </location>
</feature>
<organism evidence="12 13">
    <name type="scientific">Pediococcus cellicola</name>
    <dbReference type="NCBI Taxonomy" id="319652"/>
    <lineage>
        <taxon>Bacteria</taxon>
        <taxon>Bacillati</taxon>
        <taxon>Bacillota</taxon>
        <taxon>Bacilli</taxon>
        <taxon>Lactobacillales</taxon>
        <taxon>Lactobacillaceae</taxon>
        <taxon>Pediococcus</taxon>
    </lineage>
</organism>
<gene>
    <name evidence="12" type="ORF">IV80_GL001398</name>
</gene>
<evidence type="ECO:0000256" key="2">
    <source>
        <dbReference type="ARBA" id="ARBA00005982"/>
    </source>
</evidence>
<comment type="function">
    <text evidence="8">Proton-dependent uptake of di- or tri-peptides.</text>
</comment>
<dbReference type="AlphaFoldDB" id="A0A0R2IV53"/>
<keyword evidence="6 11" id="KW-1133">Transmembrane helix</keyword>
<feature type="transmembrane region" description="Helical" evidence="11">
    <location>
        <begin position="225"/>
        <end position="245"/>
    </location>
</feature>
<dbReference type="EMBL" id="JQBR01000004">
    <property type="protein sequence ID" value="KRN66805.1"/>
    <property type="molecule type" value="Genomic_DNA"/>
</dbReference>
<keyword evidence="7 11" id="KW-0472">Membrane</keyword>
<dbReference type="GO" id="GO:0042937">
    <property type="term" value="F:tripeptide transmembrane transporter activity"/>
    <property type="evidence" value="ECO:0007669"/>
    <property type="project" value="UniProtKB-ARBA"/>
</dbReference>
<proteinExistence type="inferred from homology"/>
<dbReference type="GO" id="GO:0071916">
    <property type="term" value="F:dipeptide transmembrane transporter activity"/>
    <property type="evidence" value="ECO:0007669"/>
    <property type="project" value="UniProtKB-ARBA"/>
</dbReference>
<dbReference type="NCBIfam" id="TIGR00924">
    <property type="entry name" value="yjdL_sub1_fam"/>
    <property type="match status" value="1"/>
</dbReference>
<evidence type="ECO:0000256" key="6">
    <source>
        <dbReference type="ARBA" id="ARBA00022989"/>
    </source>
</evidence>
<protein>
    <recommendedName>
        <fullName evidence="9">Di-/tripeptide transporter</fullName>
    </recommendedName>
</protein>
<keyword evidence="4" id="KW-1003">Cell membrane</keyword>
<dbReference type="SUPFAM" id="SSF103473">
    <property type="entry name" value="MFS general substrate transporter"/>
    <property type="match status" value="1"/>
</dbReference>
<dbReference type="GO" id="GO:0035443">
    <property type="term" value="P:tripeptide transmembrane transport"/>
    <property type="evidence" value="ECO:0007669"/>
    <property type="project" value="UniProtKB-ARBA"/>
</dbReference>
<evidence type="ECO:0000256" key="1">
    <source>
        <dbReference type="ARBA" id="ARBA00004651"/>
    </source>
</evidence>